<evidence type="ECO:0000256" key="4">
    <source>
        <dbReference type="ARBA" id="ARBA00022729"/>
    </source>
</evidence>
<feature type="non-terminal residue" evidence="9">
    <location>
        <position position="1"/>
    </location>
</feature>
<keyword evidence="2" id="KW-1134">Transmembrane beta strand</keyword>
<dbReference type="InterPro" id="IPR023707">
    <property type="entry name" value="OM_assembly_BamA"/>
</dbReference>
<evidence type="ECO:0000313" key="9">
    <source>
        <dbReference type="EMBL" id="SVA57516.1"/>
    </source>
</evidence>
<dbReference type="PROSITE" id="PS51779">
    <property type="entry name" value="POTRA"/>
    <property type="match status" value="1"/>
</dbReference>
<dbReference type="Pfam" id="PF07244">
    <property type="entry name" value="POTRA"/>
    <property type="match status" value="1"/>
</dbReference>
<dbReference type="PANTHER" id="PTHR12815:SF47">
    <property type="entry name" value="TRANSLOCATION AND ASSEMBLY MODULE SUBUNIT TAMA"/>
    <property type="match status" value="1"/>
</dbReference>
<name>A0A381WYA9_9ZZZZ</name>
<accession>A0A381WYA9</accession>
<gene>
    <name evidence="9" type="ORF">METZ01_LOCUS110370</name>
</gene>
<dbReference type="NCBIfam" id="TIGR03303">
    <property type="entry name" value="OM_YaeT"/>
    <property type="match status" value="1"/>
</dbReference>
<dbReference type="InterPro" id="IPR010827">
    <property type="entry name" value="BamA/TamA_POTRA"/>
</dbReference>
<dbReference type="InterPro" id="IPR000184">
    <property type="entry name" value="Bac_surfAg_D15"/>
</dbReference>
<evidence type="ECO:0000256" key="6">
    <source>
        <dbReference type="ARBA" id="ARBA00023136"/>
    </source>
</evidence>
<evidence type="ECO:0000256" key="2">
    <source>
        <dbReference type="ARBA" id="ARBA00022452"/>
    </source>
</evidence>
<organism evidence="9">
    <name type="scientific">marine metagenome</name>
    <dbReference type="NCBI Taxonomy" id="408172"/>
    <lineage>
        <taxon>unclassified sequences</taxon>
        <taxon>metagenomes</taxon>
        <taxon>ecological metagenomes</taxon>
    </lineage>
</organism>
<dbReference type="InterPro" id="IPR034746">
    <property type="entry name" value="POTRA"/>
</dbReference>
<reference evidence="9" key="1">
    <citation type="submission" date="2018-05" db="EMBL/GenBank/DDBJ databases">
        <authorList>
            <person name="Lanie J.A."/>
            <person name="Ng W.-L."/>
            <person name="Kazmierczak K.M."/>
            <person name="Andrzejewski T.M."/>
            <person name="Davidsen T.M."/>
            <person name="Wayne K.J."/>
            <person name="Tettelin H."/>
            <person name="Glass J.I."/>
            <person name="Rusch D."/>
            <person name="Podicherti R."/>
            <person name="Tsui H.-C.T."/>
            <person name="Winkler M.E."/>
        </authorList>
    </citation>
    <scope>NUCLEOTIDE SEQUENCE</scope>
</reference>
<sequence length="499" mass="57396">RILEGPKYIFRNIDYENSIEDLNKALSSEINNLLISNSNLKNNPFNQSTLDDLKTLIADILENNGHNFFEINTLKKIENEFVDIRFQILPTKPKYLNQINIVGNYRTLEKVIRREISIAEGDPISDHDIKVIYRKLNRIDLFGLVNIEEVFLEDNEINLDIEVEEKQTGTFQVGLSVGSFDGVTFIAGLREKNFGGTGRNLNFLINTSDDNTEYVINTTHPHFFNNDIDLNYGLKYSQKDYSKSQSYKLNEFSINNGLKYQYIHNLHHSINLNYKLKNYIITDKNTASTLILNSEGESSNISLQNILTYNTLNSFLRPTKGNYIRFMNAVQAPTSSNNGYIKNLVTYKKFQQNNKNVFSFQSMIGNIYPLQNNEILTDEKFSLGGKWLRGFDIYGAGPRNSATSYVGGKNLIITKFDYSKPINKNSDTPIYLNFFNDYGLVWENKTTPTNSDNSIRGSYGFGIKYYSPIGPIGFTWGFPLMDKDYDIKRMFMFQIGYID</sequence>
<evidence type="ECO:0000256" key="1">
    <source>
        <dbReference type="ARBA" id="ARBA00004370"/>
    </source>
</evidence>
<dbReference type="Gene3D" id="2.40.160.50">
    <property type="entry name" value="membrane protein fhac: a member of the omp85/tpsb transporter family"/>
    <property type="match status" value="1"/>
</dbReference>
<evidence type="ECO:0000256" key="5">
    <source>
        <dbReference type="ARBA" id="ARBA00022737"/>
    </source>
</evidence>
<evidence type="ECO:0000256" key="7">
    <source>
        <dbReference type="ARBA" id="ARBA00023237"/>
    </source>
</evidence>
<feature type="domain" description="POTRA" evidence="8">
    <location>
        <begin position="94"/>
        <end position="166"/>
    </location>
</feature>
<dbReference type="EMBL" id="UINC01013284">
    <property type="protein sequence ID" value="SVA57516.1"/>
    <property type="molecule type" value="Genomic_DNA"/>
</dbReference>
<dbReference type="InterPro" id="IPR039910">
    <property type="entry name" value="D15-like"/>
</dbReference>
<dbReference type="AlphaFoldDB" id="A0A381WYA9"/>
<dbReference type="Gene3D" id="3.10.20.310">
    <property type="entry name" value="membrane protein fhac"/>
    <property type="match status" value="1"/>
</dbReference>
<keyword evidence="6" id="KW-0472">Membrane</keyword>
<keyword evidence="7" id="KW-0998">Cell outer membrane</keyword>
<keyword evidence="5" id="KW-0677">Repeat</keyword>
<dbReference type="GO" id="GO:0019867">
    <property type="term" value="C:outer membrane"/>
    <property type="evidence" value="ECO:0007669"/>
    <property type="project" value="InterPro"/>
</dbReference>
<dbReference type="GO" id="GO:0071709">
    <property type="term" value="P:membrane assembly"/>
    <property type="evidence" value="ECO:0007669"/>
    <property type="project" value="InterPro"/>
</dbReference>
<evidence type="ECO:0000259" key="8">
    <source>
        <dbReference type="PROSITE" id="PS51779"/>
    </source>
</evidence>
<comment type="subcellular location">
    <subcellularLocation>
        <location evidence="1">Membrane</location>
    </subcellularLocation>
</comment>
<protein>
    <recommendedName>
        <fullName evidence="8">POTRA domain-containing protein</fullName>
    </recommendedName>
</protein>
<proteinExistence type="predicted"/>
<dbReference type="PANTHER" id="PTHR12815">
    <property type="entry name" value="SORTING AND ASSEMBLY MACHINERY SAMM50 PROTEIN FAMILY MEMBER"/>
    <property type="match status" value="1"/>
</dbReference>
<evidence type="ECO:0000256" key="3">
    <source>
        <dbReference type="ARBA" id="ARBA00022692"/>
    </source>
</evidence>
<dbReference type="Pfam" id="PF01103">
    <property type="entry name" value="Omp85"/>
    <property type="match status" value="1"/>
</dbReference>
<keyword evidence="4" id="KW-0732">Signal</keyword>
<keyword evidence="3" id="KW-0812">Transmembrane</keyword>